<organism evidence="1 2">
    <name type="scientific">Polyangium spumosum</name>
    <dbReference type="NCBI Taxonomy" id="889282"/>
    <lineage>
        <taxon>Bacteria</taxon>
        <taxon>Pseudomonadati</taxon>
        <taxon>Myxococcota</taxon>
        <taxon>Polyangia</taxon>
        <taxon>Polyangiales</taxon>
        <taxon>Polyangiaceae</taxon>
        <taxon>Polyangium</taxon>
    </lineage>
</organism>
<reference evidence="1 2" key="1">
    <citation type="submission" date="2019-10" db="EMBL/GenBank/DDBJ databases">
        <title>A soil myxobacterium in the family Polyangiaceae.</title>
        <authorList>
            <person name="Li Y."/>
            <person name="Wang J."/>
        </authorList>
    </citation>
    <scope>NUCLEOTIDE SEQUENCE [LARGE SCALE GENOMIC DNA]</scope>
    <source>
        <strain evidence="1 2">DSM 14734</strain>
    </source>
</reference>
<dbReference type="EMBL" id="WJIE01000010">
    <property type="protein sequence ID" value="MRG96002.1"/>
    <property type="molecule type" value="Genomic_DNA"/>
</dbReference>
<keyword evidence="2" id="KW-1185">Reference proteome</keyword>
<dbReference type="AlphaFoldDB" id="A0A6N7PUU0"/>
<sequence>MSDLKLRYETFYRCILMKFHERRVTRHQRVLALAKGKASLSADDLRIIEKHTPGLRVIKLLAFIAVFLMREEDPLTLAADLESKIDERFEARLRRDGL</sequence>
<name>A0A6N7PUU0_9BACT</name>
<dbReference type="Proteomes" id="UP000440224">
    <property type="component" value="Unassembled WGS sequence"/>
</dbReference>
<dbReference type="RefSeq" id="WP_153822819.1">
    <property type="nucleotide sequence ID" value="NZ_WJIE01000010.1"/>
</dbReference>
<evidence type="ECO:0000313" key="2">
    <source>
        <dbReference type="Proteomes" id="UP000440224"/>
    </source>
</evidence>
<comment type="caution">
    <text evidence="1">The sequence shown here is derived from an EMBL/GenBank/DDBJ whole genome shotgun (WGS) entry which is preliminary data.</text>
</comment>
<proteinExistence type="predicted"/>
<protein>
    <submittedName>
        <fullName evidence="1">Uncharacterized protein</fullName>
    </submittedName>
</protein>
<evidence type="ECO:0000313" key="1">
    <source>
        <dbReference type="EMBL" id="MRG96002.1"/>
    </source>
</evidence>
<gene>
    <name evidence="1" type="ORF">GF068_29390</name>
</gene>
<accession>A0A6N7PUU0</accession>